<sequence length="414" mass="45129">EDYFRSDGSVLVCTKCDASSAGQSKQLMLMVGKSCAIFGLATFSAFSAKREVKFSGVLLNQLMSFGTVAATILTAAMQTTWATSTIDTIVTSFAENVADISSGSSSGVSHSSLCTVANLGLAPDLWKAQLLNTVFPVLLMTALAVCQNGKLSLLIGINCFFPDFLASFGKYLVCYRLEEEGMRSIYGLTCPFMPAGAFGGVAAFCVVGLTGTLIFLVVRLWLWLSQHKPATAGELPPRHVIFVTRAYKDKYKLWETERLLRKTLLKLISQMLPVTYAPALQMASVSCVLLASLVLYAWLMPYIDRTWNLVEVGLLVAASLMTSLTSCLLSNEAHWGRSAWMQWGLLMTIAMLAGGICFGVGFKFVSELMRERQERPQAEKPVELPNVDSAGEASQQQQDRNEEMPAVPAQTDIP</sequence>
<feature type="transmembrane region" description="Helical" evidence="2">
    <location>
        <begin position="343"/>
        <end position="365"/>
    </location>
</feature>
<dbReference type="PANTHER" id="PTHR11319:SF35">
    <property type="entry name" value="OUTER MEMBRANE PROTEIN PMPC-RELATED"/>
    <property type="match status" value="1"/>
</dbReference>
<accession>A0A812N6R0</accession>
<feature type="region of interest" description="Disordered" evidence="1">
    <location>
        <begin position="374"/>
        <end position="414"/>
    </location>
</feature>
<dbReference type="AlphaFoldDB" id="A0A812N6R0"/>
<feature type="transmembrane region" description="Helical" evidence="2">
    <location>
        <begin position="193"/>
        <end position="218"/>
    </location>
</feature>
<feature type="transmembrane region" description="Helical" evidence="2">
    <location>
        <begin position="282"/>
        <end position="300"/>
    </location>
</feature>
<reference evidence="3" key="1">
    <citation type="submission" date="2021-02" db="EMBL/GenBank/DDBJ databases">
        <authorList>
            <person name="Dougan E. K."/>
            <person name="Rhodes N."/>
            <person name="Thang M."/>
            <person name="Chan C."/>
        </authorList>
    </citation>
    <scope>NUCLEOTIDE SEQUENCE</scope>
</reference>
<keyword evidence="2" id="KW-1133">Transmembrane helix</keyword>
<keyword evidence="2" id="KW-0812">Transmembrane</keyword>
<evidence type="ECO:0000256" key="1">
    <source>
        <dbReference type="SAM" id="MobiDB-lite"/>
    </source>
</evidence>
<evidence type="ECO:0000313" key="4">
    <source>
        <dbReference type="Proteomes" id="UP000649617"/>
    </source>
</evidence>
<gene>
    <name evidence="3" type="primary">pmpB</name>
    <name evidence="3" type="ORF">SPIL2461_LOCUS6534</name>
</gene>
<dbReference type="PANTHER" id="PTHR11319">
    <property type="entry name" value="G PROTEIN-COUPLED RECEPTOR-RELATED"/>
    <property type="match status" value="1"/>
</dbReference>
<protein>
    <submittedName>
        <fullName evidence="3">PmpB protein</fullName>
    </submittedName>
</protein>
<proteinExistence type="predicted"/>
<name>A0A812N6R0_SYMPI</name>
<evidence type="ECO:0000256" key="2">
    <source>
        <dbReference type="SAM" id="Phobius"/>
    </source>
</evidence>
<dbReference type="OrthoDB" id="444304at2759"/>
<dbReference type="EMBL" id="CAJNIZ010009946">
    <property type="protein sequence ID" value="CAE7290980.1"/>
    <property type="molecule type" value="Genomic_DNA"/>
</dbReference>
<feature type="transmembrane region" description="Helical" evidence="2">
    <location>
        <begin position="27"/>
        <end position="46"/>
    </location>
</feature>
<feature type="non-terminal residue" evidence="3">
    <location>
        <position position="1"/>
    </location>
</feature>
<dbReference type="Proteomes" id="UP000649617">
    <property type="component" value="Unassembled WGS sequence"/>
</dbReference>
<evidence type="ECO:0000313" key="3">
    <source>
        <dbReference type="EMBL" id="CAE7290980.1"/>
    </source>
</evidence>
<keyword evidence="4" id="KW-1185">Reference proteome</keyword>
<feature type="transmembrane region" description="Helical" evidence="2">
    <location>
        <begin position="312"/>
        <end position="331"/>
    </location>
</feature>
<organism evidence="3 4">
    <name type="scientific">Symbiodinium pilosum</name>
    <name type="common">Dinoflagellate</name>
    <dbReference type="NCBI Taxonomy" id="2952"/>
    <lineage>
        <taxon>Eukaryota</taxon>
        <taxon>Sar</taxon>
        <taxon>Alveolata</taxon>
        <taxon>Dinophyceae</taxon>
        <taxon>Suessiales</taxon>
        <taxon>Symbiodiniaceae</taxon>
        <taxon>Symbiodinium</taxon>
    </lineage>
</organism>
<feature type="transmembrane region" description="Helical" evidence="2">
    <location>
        <begin position="153"/>
        <end position="173"/>
    </location>
</feature>
<keyword evidence="2" id="KW-0472">Membrane</keyword>
<feature type="transmembrane region" description="Helical" evidence="2">
    <location>
        <begin position="58"/>
        <end position="77"/>
    </location>
</feature>
<comment type="caution">
    <text evidence="3">The sequence shown here is derived from an EMBL/GenBank/DDBJ whole genome shotgun (WGS) entry which is preliminary data.</text>
</comment>